<dbReference type="GO" id="GO:0032259">
    <property type="term" value="P:methylation"/>
    <property type="evidence" value="ECO:0007669"/>
    <property type="project" value="UniProtKB-KW"/>
</dbReference>
<dbReference type="NCBIfam" id="TIGR01444">
    <property type="entry name" value="fkbM_fam"/>
    <property type="match status" value="1"/>
</dbReference>
<accession>A0A2P8ECX0</accession>
<dbReference type="Pfam" id="PF05050">
    <property type="entry name" value="Methyltransf_21"/>
    <property type="match status" value="1"/>
</dbReference>
<dbReference type="Gene3D" id="3.40.50.150">
    <property type="entry name" value="Vaccinia Virus protein VP39"/>
    <property type="match status" value="1"/>
</dbReference>
<sequence length="281" mass="31845">MERIAAAFSRRLYIIPGGYFLVQFLKGLFAKAYKEKEWRTFSFRGINMKVDISKSMGSSIYWRGAHDWRPIFVLEKFLKKGKTFIDIGANQGEYALWAARKTTASGKVLAFEPMDEIFSQLKVNISLNPSYKNTIEAIQLGLSDNPGEINLYGKEGSNEGVNTIFPSPEHTFLIQKIELDTLDNQLEKLQPSRVDLIKIDVEGAELQVLKGATKSISKFKPTLIIEINKEACQSAGYEADEILEFLKGYGYSFKQIGLRGKLKSIELIRNNFCNVLAYQKN</sequence>
<dbReference type="PANTHER" id="PTHR34203:SF15">
    <property type="entry name" value="SLL1173 PROTEIN"/>
    <property type="match status" value="1"/>
</dbReference>
<keyword evidence="2" id="KW-0489">Methyltransferase</keyword>
<dbReference type="RefSeq" id="WP_106566078.1">
    <property type="nucleotide sequence ID" value="NZ_PYGF01000001.1"/>
</dbReference>
<evidence type="ECO:0000313" key="3">
    <source>
        <dbReference type="Proteomes" id="UP000240708"/>
    </source>
</evidence>
<dbReference type="PANTHER" id="PTHR34203">
    <property type="entry name" value="METHYLTRANSFERASE, FKBM FAMILY PROTEIN"/>
    <property type="match status" value="1"/>
</dbReference>
<keyword evidence="3" id="KW-1185">Reference proteome</keyword>
<comment type="caution">
    <text evidence="2">The sequence shown here is derived from an EMBL/GenBank/DDBJ whole genome shotgun (WGS) entry which is preliminary data.</text>
</comment>
<evidence type="ECO:0000259" key="1">
    <source>
        <dbReference type="Pfam" id="PF05050"/>
    </source>
</evidence>
<dbReference type="InterPro" id="IPR006342">
    <property type="entry name" value="FkbM_mtfrase"/>
</dbReference>
<dbReference type="AlphaFoldDB" id="A0A2P8ECX0"/>
<proteinExistence type="predicted"/>
<organism evidence="2 3">
    <name type="scientific">Cecembia rubra</name>
    <dbReference type="NCBI Taxonomy" id="1485585"/>
    <lineage>
        <taxon>Bacteria</taxon>
        <taxon>Pseudomonadati</taxon>
        <taxon>Bacteroidota</taxon>
        <taxon>Cytophagia</taxon>
        <taxon>Cytophagales</taxon>
        <taxon>Cyclobacteriaceae</taxon>
        <taxon>Cecembia</taxon>
    </lineage>
</organism>
<feature type="domain" description="Methyltransferase FkbM" evidence="1">
    <location>
        <begin position="86"/>
        <end position="253"/>
    </location>
</feature>
<dbReference type="EMBL" id="PYGF01000001">
    <property type="protein sequence ID" value="PSL07316.1"/>
    <property type="molecule type" value="Genomic_DNA"/>
</dbReference>
<name>A0A2P8ECX0_9BACT</name>
<keyword evidence="2" id="KW-0808">Transferase</keyword>
<dbReference type="OrthoDB" id="9812600at2"/>
<protein>
    <submittedName>
        <fullName evidence="2">FkbM family methyltransferase</fullName>
    </submittedName>
</protein>
<dbReference type="InterPro" id="IPR029063">
    <property type="entry name" value="SAM-dependent_MTases_sf"/>
</dbReference>
<dbReference type="GO" id="GO:0008168">
    <property type="term" value="F:methyltransferase activity"/>
    <property type="evidence" value="ECO:0007669"/>
    <property type="project" value="UniProtKB-KW"/>
</dbReference>
<dbReference type="InterPro" id="IPR052514">
    <property type="entry name" value="SAM-dependent_MTase"/>
</dbReference>
<gene>
    <name evidence="2" type="ORF">CLV48_101246</name>
</gene>
<evidence type="ECO:0000313" key="2">
    <source>
        <dbReference type="EMBL" id="PSL07316.1"/>
    </source>
</evidence>
<dbReference type="Proteomes" id="UP000240708">
    <property type="component" value="Unassembled WGS sequence"/>
</dbReference>
<dbReference type="SUPFAM" id="SSF53335">
    <property type="entry name" value="S-adenosyl-L-methionine-dependent methyltransferases"/>
    <property type="match status" value="1"/>
</dbReference>
<reference evidence="2 3" key="1">
    <citation type="submission" date="2018-03" db="EMBL/GenBank/DDBJ databases">
        <title>Genomic Encyclopedia of Archaeal and Bacterial Type Strains, Phase II (KMG-II): from individual species to whole genera.</title>
        <authorList>
            <person name="Goeker M."/>
        </authorList>
    </citation>
    <scope>NUCLEOTIDE SEQUENCE [LARGE SCALE GENOMIC DNA]</scope>
    <source>
        <strain evidence="2 3">DSM 28057</strain>
    </source>
</reference>